<dbReference type="SUPFAM" id="SSF53613">
    <property type="entry name" value="Ribokinase-like"/>
    <property type="match status" value="1"/>
</dbReference>
<evidence type="ECO:0000256" key="4">
    <source>
        <dbReference type="ARBA" id="ARBA00022777"/>
    </source>
</evidence>
<keyword evidence="2" id="KW-0808">Transferase</keyword>
<dbReference type="EMBL" id="JAEMUH010000026">
    <property type="protein sequence ID" value="MBJ7552672.1"/>
    <property type="molecule type" value="Genomic_DNA"/>
</dbReference>
<keyword evidence="3" id="KW-0547">Nucleotide-binding</keyword>
<proteinExistence type="inferred from homology"/>
<comment type="caution">
    <text evidence="7">The sequence shown here is derived from an EMBL/GenBank/DDBJ whole genome shotgun (WGS) entry which is preliminary data.</text>
</comment>
<evidence type="ECO:0000259" key="6">
    <source>
        <dbReference type="Pfam" id="PF00294"/>
    </source>
</evidence>
<keyword evidence="5" id="KW-0067">ATP-binding</keyword>
<keyword evidence="8" id="KW-1185">Reference proteome</keyword>
<dbReference type="PANTHER" id="PTHR43085">
    <property type="entry name" value="HEXOKINASE FAMILY MEMBER"/>
    <property type="match status" value="1"/>
</dbReference>
<evidence type="ECO:0000313" key="7">
    <source>
        <dbReference type="EMBL" id="MBJ7552672.1"/>
    </source>
</evidence>
<sequence length="320" mass="34436">MKEVLTLGEILVEVMAKNIGQTFTKAGEFLGPFPSGAPAIFINQVAKMGVPATMIGCVGKDDFGKVCLTRLEESGVDCRLIETHEDRPTGTAFVTYHQDGNRDFIFNIQHSAASLCRLNGAAITALQNCSVFHIMGSSINTPDMIGLVRRAIALVKEGGGLISFDPNVRKELLHDQTVVGFFNEVLSKTDIFMPSGDELLSLTSTESVESALKALWILGVREVVLKKGQKGCDYYDRNNVISKPSFSVKEVDATGAGDTFGGTFVACRVLGYSPEYSLDLANAAGALAVSAMGPMEGAATESELETFISNWHTQEEVEHV</sequence>
<dbReference type="Pfam" id="PF00294">
    <property type="entry name" value="PfkB"/>
    <property type="match status" value="1"/>
</dbReference>
<evidence type="ECO:0000256" key="5">
    <source>
        <dbReference type="ARBA" id="ARBA00022840"/>
    </source>
</evidence>
<dbReference type="Proteomes" id="UP000598488">
    <property type="component" value="Unassembled WGS sequence"/>
</dbReference>
<dbReference type="GO" id="GO:0016301">
    <property type="term" value="F:kinase activity"/>
    <property type="evidence" value="ECO:0007669"/>
    <property type="project" value="UniProtKB-KW"/>
</dbReference>
<dbReference type="InterPro" id="IPR029056">
    <property type="entry name" value="Ribokinase-like"/>
</dbReference>
<dbReference type="Gene3D" id="3.40.1190.20">
    <property type="match status" value="1"/>
</dbReference>
<name>A0ABS0ZG71_9GAMM</name>
<dbReference type="InterPro" id="IPR050306">
    <property type="entry name" value="PfkB_Carbo_kinase"/>
</dbReference>
<dbReference type="CDD" id="cd01166">
    <property type="entry name" value="KdgK"/>
    <property type="match status" value="1"/>
</dbReference>
<accession>A0ABS0ZG71</accession>
<keyword evidence="4 7" id="KW-0418">Kinase</keyword>
<feature type="domain" description="Carbohydrate kinase PfkB" evidence="6">
    <location>
        <begin position="34"/>
        <end position="297"/>
    </location>
</feature>
<dbReference type="PANTHER" id="PTHR43085:SF1">
    <property type="entry name" value="PSEUDOURIDINE KINASE-RELATED"/>
    <property type="match status" value="1"/>
</dbReference>
<organism evidence="7 8">
    <name type="scientific">Marinomonas ostreistagni</name>
    <dbReference type="NCBI Taxonomy" id="359209"/>
    <lineage>
        <taxon>Bacteria</taxon>
        <taxon>Pseudomonadati</taxon>
        <taxon>Pseudomonadota</taxon>
        <taxon>Gammaproteobacteria</taxon>
        <taxon>Oceanospirillales</taxon>
        <taxon>Oceanospirillaceae</taxon>
        <taxon>Marinomonas</taxon>
    </lineage>
</organism>
<dbReference type="InterPro" id="IPR011611">
    <property type="entry name" value="PfkB_dom"/>
</dbReference>
<reference evidence="7 8" key="1">
    <citation type="submission" date="2020-12" db="EMBL/GenBank/DDBJ databases">
        <title>Comparative genome analysis of fungal antagonists Marinomonas ostreistagni 398 and M. spartinae 468.</title>
        <authorList>
            <person name="Fields J.L."/>
            <person name="Mavrodi O.V."/>
            <person name="Biber P.D."/>
            <person name="Indest K.J."/>
            <person name="Mavrodi D.V."/>
        </authorList>
    </citation>
    <scope>NUCLEOTIDE SEQUENCE [LARGE SCALE GENOMIC DNA]</scope>
    <source>
        <strain evidence="7 8">USM7</strain>
    </source>
</reference>
<gene>
    <name evidence="7" type="ORF">JHD44_18535</name>
</gene>
<evidence type="ECO:0000256" key="2">
    <source>
        <dbReference type="ARBA" id="ARBA00022679"/>
    </source>
</evidence>
<evidence type="ECO:0000313" key="8">
    <source>
        <dbReference type="Proteomes" id="UP000598488"/>
    </source>
</evidence>
<evidence type="ECO:0000256" key="1">
    <source>
        <dbReference type="ARBA" id="ARBA00010688"/>
    </source>
</evidence>
<dbReference type="RefSeq" id="WP_199464210.1">
    <property type="nucleotide sequence ID" value="NZ_JAEMUH010000026.1"/>
</dbReference>
<comment type="similarity">
    <text evidence="1">Belongs to the carbohydrate kinase PfkB family.</text>
</comment>
<evidence type="ECO:0000256" key="3">
    <source>
        <dbReference type="ARBA" id="ARBA00022741"/>
    </source>
</evidence>
<protein>
    <submittedName>
        <fullName evidence="7">Sugar kinase</fullName>
    </submittedName>
</protein>